<evidence type="ECO:0000256" key="3">
    <source>
        <dbReference type="ARBA" id="ARBA00022617"/>
    </source>
</evidence>
<evidence type="ECO:0000256" key="10">
    <source>
        <dbReference type="ARBA" id="ARBA00023136"/>
    </source>
</evidence>
<dbReference type="PANTHER" id="PTHR47950:SF4">
    <property type="entry name" value="GERANIOL 8-HYDROXYLASE-LIKE"/>
    <property type="match status" value="1"/>
</dbReference>
<dbReference type="Gene3D" id="1.10.630.10">
    <property type="entry name" value="Cytochrome P450"/>
    <property type="match status" value="1"/>
</dbReference>
<evidence type="ECO:0000313" key="15">
    <source>
        <dbReference type="Proteomes" id="UP001161247"/>
    </source>
</evidence>
<evidence type="ECO:0000256" key="9">
    <source>
        <dbReference type="ARBA" id="ARBA00023033"/>
    </source>
</evidence>
<dbReference type="InterPro" id="IPR017972">
    <property type="entry name" value="Cyt_P450_CS"/>
</dbReference>
<keyword evidence="8 11" id="KW-0408">Iron</keyword>
<dbReference type="Pfam" id="PF00067">
    <property type="entry name" value="p450"/>
    <property type="match status" value="1"/>
</dbReference>
<sequence length="502" mass="56985">METPTLFLSIVLVILFCICVLKINSSSRKASKLPPGPYPLPVIGNIFQLGGVFHVSLAELSKTYGSLMTIHLGSRTTFVVSSSDIAKQILSKHEHLFIRRPVTDASRALDHDKFSAIWLPATSGQWRNLRKLCKEQIFSSERLNSSQGLRQEKMQQLRNYLQECCNTGKVVNICEAAFTTSLNLTSNTIFSVDFADYGSSSSQELKEIVTGVMKSLGAPNVSDFLPFLKYIDPLGIRRQAKYYLGKLFQSFDDLITQRLQERRTSLDYSRKDDFLETLLDLTEQEGAEWRYQDIKHLILDLIYAGTETTSLTVEWAMTELLRNPGKLRKARDEIKEVIGHNNIVQESDISRLPYLQALVKETFRLHPVVSVLVKLPEEDVKVEQSVVPKGGQIFVNIWAIGRDPSQWPNPDAFVPERFLSKEIDVKGQHFELLPFGTGRRICLGMPLAHRMLHLMLATLLHKFDWKLEDGIRPEDIDMAERFCGTVQKAVPLKAIPILDYST</sequence>
<evidence type="ECO:0000256" key="11">
    <source>
        <dbReference type="PIRSR" id="PIRSR602401-1"/>
    </source>
</evidence>
<evidence type="ECO:0000256" key="7">
    <source>
        <dbReference type="ARBA" id="ARBA00023002"/>
    </source>
</evidence>
<evidence type="ECO:0000256" key="5">
    <source>
        <dbReference type="ARBA" id="ARBA00022723"/>
    </source>
</evidence>
<dbReference type="InterPro" id="IPR036396">
    <property type="entry name" value="Cyt_P450_sf"/>
</dbReference>
<dbReference type="SUPFAM" id="SSF48264">
    <property type="entry name" value="Cytochrome P450"/>
    <property type="match status" value="1"/>
</dbReference>
<dbReference type="CDD" id="cd11073">
    <property type="entry name" value="CYP76-like"/>
    <property type="match status" value="1"/>
</dbReference>
<keyword evidence="10 13" id="KW-0472">Membrane</keyword>
<dbReference type="GO" id="GO:0005506">
    <property type="term" value="F:iron ion binding"/>
    <property type="evidence" value="ECO:0007669"/>
    <property type="project" value="InterPro"/>
</dbReference>
<dbReference type="PRINTS" id="PR00385">
    <property type="entry name" value="P450"/>
</dbReference>
<evidence type="ECO:0000256" key="1">
    <source>
        <dbReference type="ARBA" id="ARBA00004370"/>
    </source>
</evidence>
<dbReference type="EMBL" id="OX459121">
    <property type="protein sequence ID" value="CAI9101633.1"/>
    <property type="molecule type" value="Genomic_DNA"/>
</dbReference>
<evidence type="ECO:0000256" key="2">
    <source>
        <dbReference type="ARBA" id="ARBA00010617"/>
    </source>
</evidence>
<dbReference type="Proteomes" id="UP001161247">
    <property type="component" value="Chromosome 4"/>
</dbReference>
<dbReference type="GO" id="GO:0016705">
    <property type="term" value="F:oxidoreductase activity, acting on paired donors, with incorporation or reduction of molecular oxygen"/>
    <property type="evidence" value="ECO:0007669"/>
    <property type="project" value="InterPro"/>
</dbReference>
<gene>
    <name evidence="14" type="ORF">OLC1_LOCUS11184</name>
</gene>
<organism evidence="14 15">
    <name type="scientific">Oldenlandia corymbosa var. corymbosa</name>
    <dbReference type="NCBI Taxonomy" id="529605"/>
    <lineage>
        <taxon>Eukaryota</taxon>
        <taxon>Viridiplantae</taxon>
        <taxon>Streptophyta</taxon>
        <taxon>Embryophyta</taxon>
        <taxon>Tracheophyta</taxon>
        <taxon>Spermatophyta</taxon>
        <taxon>Magnoliopsida</taxon>
        <taxon>eudicotyledons</taxon>
        <taxon>Gunneridae</taxon>
        <taxon>Pentapetalae</taxon>
        <taxon>asterids</taxon>
        <taxon>lamiids</taxon>
        <taxon>Gentianales</taxon>
        <taxon>Rubiaceae</taxon>
        <taxon>Rubioideae</taxon>
        <taxon>Spermacoceae</taxon>
        <taxon>Hedyotis-Oldenlandia complex</taxon>
        <taxon>Oldenlandia</taxon>
    </lineage>
</organism>
<dbReference type="GO" id="GO:0020037">
    <property type="term" value="F:heme binding"/>
    <property type="evidence" value="ECO:0007669"/>
    <property type="project" value="InterPro"/>
</dbReference>
<keyword evidence="9 12" id="KW-0503">Monooxygenase</keyword>
<evidence type="ECO:0000256" key="4">
    <source>
        <dbReference type="ARBA" id="ARBA00022692"/>
    </source>
</evidence>
<keyword evidence="4 13" id="KW-0812">Transmembrane</keyword>
<feature type="transmembrane region" description="Helical" evidence="13">
    <location>
        <begin position="6"/>
        <end position="23"/>
    </location>
</feature>
<dbReference type="GO" id="GO:0016020">
    <property type="term" value="C:membrane"/>
    <property type="evidence" value="ECO:0007669"/>
    <property type="project" value="UniProtKB-SubCell"/>
</dbReference>
<keyword evidence="3 11" id="KW-0349">Heme</keyword>
<dbReference type="PRINTS" id="PR00463">
    <property type="entry name" value="EP450I"/>
</dbReference>
<evidence type="ECO:0000256" key="8">
    <source>
        <dbReference type="ARBA" id="ARBA00023004"/>
    </source>
</evidence>
<name>A0AAV1D226_OLDCO</name>
<reference evidence="14" key="1">
    <citation type="submission" date="2023-03" db="EMBL/GenBank/DDBJ databases">
        <authorList>
            <person name="Julca I."/>
        </authorList>
    </citation>
    <scope>NUCLEOTIDE SEQUENCE</scope>
</reference>
<feature type="binding site" description="axial binding residue" evidence="11">
    <location>
        <position position="442"/>
    </location>
    <ligand>
        <name>heme</name>
        <dbReference type="ChEBI" id="CHEBI:30413"/>
    </ligand>
    <ligandPart>
        <name>Fe</name>
        <dbReference type="ChEBI" id="CHEBI:18248"/>
    </ligandPart>
</feature>
<protein>
    <submittedName>
        <fullName evidence="14">OLC1v1039001C1</fullName>
    </submittedName>
</protein>
<comment type="cofactor">
    <cofactor evidence="11">
        <name>heme</name>
        <dbReference type="ChEBI" id="CHEBI:30413"/>
    </cofactor>
</comment>
<evidence type="ECO:0000256" key="13">
    <source>
        <dbReference type="SAM" id="Phobius"/>
    </source>
</evidence>
<dbReference type="InterPro" id="IPR001128">
    <property type="entry name" value="Cyt_P450"/>
</dbReference>
<keyword evidence="5 11" id="KW-0479">Metal-binding</keyword>
<dbReference type="GO" id="GO:0004497">
    <property type="term" value="F:monooxygenase activity"/>
    <property type="evidence" value="ECO:0007669"/>
    <property type="project" value="UniProtKB-KW"/>
</dbReference>
<evidence type="ECO:0000256" key="6">
    <source>
        <dbReference type="ARBA" id="ARBA00022989"/>
    </source>
</evidence>
<evidence type="ECO:0000313" key="14">
    <source>
        <dbReference type="EMBL" id="CAI9101633.1"/>
    </source>
</evidence>
<dbReference type="InterPro" id="IPR002401">
    <property type="entry name" value="Cyt_P450_E_grp-I"/>
</dbReference>
<proteinExistence type="inferred from homology"/>
<dbReference type="PANTHER" id="PTHR47950">
    <property type="entry name" value="CYTOCHROME P450, FAMILY 76, SUBFAMILY C, POLYPEPTIDE 5-RELATED"/>
    <property type="match status" value="1"/>
</dbReference>
<dbReference type="PROSITE" id="PS00086">
    <property type="entry name" value="CYTOCHROME_P450"/>
    <property type="match status" value="1"/>
</dbReference>
<evidence type="ECO:0000256" key="12">
    <source>
        <dbReference type="RuleBase" id="RU000461"/>
    </source>
</evidence>
<dbReference type="FunFam" id="1.10.630.10:FF:000007">
    <property type="entry name" value="Cytochrome P450 76C4"/>
    <property type="match status" value="1"/>
</dbReference>
<dbReference type="AlphaFoldDB" id="A0AAV1D226"/>
<keyword evidence="7 12" id="KW-0560">Oxidoreductase</keyword>
<accession>A0AAV1D226</accession>
<comment type="similarity">
    <text evidence="2 12">Belongs to the cytochrome P450 family.</text>
</comment>
<comment type="subcellular location">
    <subcellularLocation>
        <location evidence="1">Membrane</location>
    </subcellularLocation>
</comment>
<keyword evidence="15" id="KW-1185">Reference proteome</keyword>
<keyword evidence="6 13" id="KW-1133">Transmembrane helix</keyword>